<evidence type="ECO:0000256" key="3">
    <source>
        <dbReference type="ARBA" id="ARBA00034478"/>
    </source>
</evidence>
<dbReference type="InterPro" id="IPR051750">
    <property type="entry name" value="Trans-sulfuration_enzymes"/>
</dbReference>
<dbReference type="STRING" id="100816.A0A175WC46"/>
<dbReference type="InterPro" id="IPR015422">
    <property type="entry name" value="PyrdxlP-dep_Trfase_small"/>
</dbReference>
<proteinExistence type="inferred from homology"/>
<evidence type="ECO:0000313" key="6">
    <source>
        <dbReference type="EMBL" id="KXX81307.1"/>
    </source>
</evidence>
<dbReference type="PANTHER" id="PTHR42699">
    <property type="match status" value="1"/>
</dbReference>
<dbReference type="Proteomes" id="UP000078237">
    <property type="component" value="Unassembled WGS sequence"/>
</dbReference>
<evidence type="ECO:0000256" key="1">
    <source>
        <dbReference type="ARBA" id="ARBA00001933"/>
    </source>
</evidence>
<dbReference type="VEuPathDB" id="FungiDB:MMYC01_201935"/>
<dbReference type="AlphaFoldDB" id="A0A175WC46"/>
<dbReference type="OrthoDB" id="310895at2759"/>
<organism evidence="6 7">
    <name type="scientific">Madurella mycetomatis</name>
    <dbReference type="NCBI Taxonomy" id="100816"/>
    <lineage>
        <taxon>Eukaryota</taxon>
        <taxon>Fungi</taxon>
        <taxon>Dikarya</taxon>
        <taxon>Ascomycota</taxon>
        <taxon>Pezizomycotina</taxon>
        <taxon>Sordariomycetes</taxon>
        <taxon>Sordariomycetidae</taxon>
        <taxon>Sordariales</taxon>
        <taxon>Sordariales incertae sedis</taxon>
        <taxon>Madurella</taxon>
    </lineage>
</organism>
<comment type="similarity">
    <text evidence="4">Belongs to the trans-sulfuration enzymes family. MET7 subfamily.</text>
</comment>
<evidence type="ECO:0000256" key="2">
    <source>
        <dbReference type="ARBA" id="ARBA00022898"/>
    </source>
</evidence>
<comment type="caution">
    <text evidence="6">The sequence shown here is derived from an EMBL/GenBank/DDBJ whole genome shotgun (WGS) entry which is preliminary data.</text>
</comment>
<dbReference type="GO" id="GO:0030170">
    <property type="term" value="F:pyridoxal phosphate binding"/>
    <property type="evidence" value="ECO:0007669"/>
    <property type="project" value="InterPro"/>
</dbReference>
<protein>
    <submittedName>
        <fullName evidence="6">Cystathionine gamma-synthase</fullName>
    </submittedName>
</protein>
<dbReference type="InterPro" id="IPR015421">
    <property type="entry name" value="PyrdxlP-dep_Trfase_major"/>
</dbReference>
<dbReference type="Gene3D" id="3.90.1150.10">
    <property type="entry name" value="Aspartate Aminotransferase, domain 1"/>
    <property type="match status" value="1"/>
</dbReference>
<dbReference type="GO" id="GO:0019346">
    <property type="term" value="P:transsulfuration"/>
    <property type="evidence" value="ECO:0007669"/>
    <property type="project" value="InterPro"/>
</dbReference>
<comment type="cofactor">
    <cofactor evidence="1 5">
        <name>pyridoxal 5'-phosphate</name>
        <dbReference type="ChEBI" id="CHEBI:597326"/>
    </cofactor>
</comment>
<comment type="pathway">
    <text evidence="3">Amino-acid biosynthesis; L-methionine biosynthesis via de novo pathway.</text>
</comment>
<evidence type="ECO:0000256" key="4">
    <source>
        <dbReference type="ARBA" id="ARBA00061376"/>
    </source>
</evidence>
<dbReference type="InterPro" id="IPR000277">
    <property type="entry name" value="Cys/Met-Metab_PyrdxlP-dep_enz"/>
</dbReference>
<evidence type="ECO:0000313" key="7">
    <source>
        <dbReference type="Proteomes" id="UP000078237"/>
    </source>
</evidence>
<dbReference type="Pfam" id="PF01053">
    <property type="entry name" value="Cys_Met_Meta_PP"/>
    <property type="match status" value="1"/>
</dbReference>
<evidence type="ECO:0000256" key="5">
    <source>
        <dbReference type="RuleBase" id="RU362118"/>
    </source>
</evidence>
<keyword evidence="7" id="KW-1185">Reference proteome</keyword>
<name>A0A175WC46_9PEZI</name>
<dbReference type="Gene3D" id="3.40.640.10">
    <property type="entry name" value="Type I PLP-dependent aspartate aminotransferase-like (Major domain)"/>
    <property type="match status" value="1"/>
</dbReference>
<dbReference type="EMBL" id="LCTW02000038">
    <property type="protein sequence ID" value="KXX81307.1"/>
    <property type="molecule type" value="Genomic_DNA"/>
</dbReference>
<dbReference type="FunFam" id="3.90.1150.10:FF:000063">
    <property type="entry name" value="Probable cystathionine gamma-synthase"/>
    <property type="match status" value="1"/>
</dbReference>
<dbReference type="SUPFAM" id="SSF53383">
    <property type="entry name" value="PLP-dependent transferases"/>
    <property type="match status" value="1"/>
</dbReference>
<accession>A0A175WC46</accession>
<reference evidence="6 7" key="1">
    <citation type="journal article" date="2016" name="Genome Announc.">
        <title>Genome Sequence of Madurella mycetomatis mm55, Isolated from a Human Mycetoma Case in Sudan.</title>
        <authorList>
            <person name="Smit S."/>
            <person name="Derks M.F."/>
            <person name="Bervoets S."/>
            <person name="Fahal A."/>
            <person name="van Leeuwen W."/>
            <person name="van Belkum A."/>
            <person name="van de Sande W.W."/>
        </authorList>
    </citation>
    <scope>NUCLEOTIDE SEQUENCE [LARGE SCALE GENOMIC DNA]</scope>
    <source>
        <strain evidence="7">mm55</strain>
    </source>
</reference>
<dbReference type="PANTHER" id="PTHR42699:SF1">
    <property type="entry name" value="CYSTATHIONINE GAMMA-SYNTHASE-RELATED"/>
    <property type="match status" value="1"/>
</dbReference>
<keyword evidence="2 5" id="KW-0663">Pyridoxal phosphate</keyword>
<gene>
    <name evidence="6" type="ORF">MMYC01_201935</name>
</gene>
<dbReference type="GO" id="GO:0003962">
    <property type="term" value="F:cystathionine gamma-synthase activity"/>
    <property type="evidence" value="ECO:0007669"/>
    <property type="project" value="TreeGrafter"/>
</dbReference>
<dbReference type="InterPro" id="IPR015424">
    <property type="entry name" value="PyrdxlP-dep_Trfase"/>
</dbReference>
<sequence length="587" mass="64843">MSVIAAPELLELGESLPPQDPHGVSVHLPKWADTVGWATREPRVLKEMRTGYPRFFIPRVADRLAMQLLGLHESKIALAREAGGSKSGAQLGLVLSTLRHAQLCRQALCAWNPRQHQISPTDVGVYIVGWEGQITAVEEDGDPPRHPETVSSEAIGTEDIFLVSYPAELALEAKAFWQHTGFGISSRRATHWLRNAPFLSGTTVFPSVDNTEMRNKVRWASSQLKRRIAVGQAARSDGMTLAEDDVFLYQAGMTAIVEIAATIKSLRPPSPDSAYRVAVFGFLYVDTYKVLNRVLGYAPALYKYSAVDIDAFEALLASDPTLRFSALFTEFPGNPLLQSPDLARLHALARKYDFVLVVDDTVGTYANVSVLGSCDIVCTSLTKMFSGGCNVMGGAAVLSPWSPHYREMKASLRQQREEAERAWYWEDVVVMEANSRDFEARVATASANAEAVVAMLRRHGSVREVYYPKGSPTQDIYDRYKLPGGGYGFLLSIRFTSAAEAVVFYDALDVAKGPSLGTNFTLCCAYTLLAHYKELDWAAEYGVVEDLVRISVGLEVRSWLEDRIAKALRATERCEEGSRRAASRTRL</sequence>